<dbReference type="PANTHER" id="PTHR15549">
    <property type="entry name" value="PAIRED IMMUNOGLOBULIN-LIKE TYPE 2 RECEPTOR"/>
    <property type="match status" value="1"/>
</dbReference>
<name>A0ABR4FRG4_9EURO</name>
<evidence type="ECO:0000313" key="7">
    <source>
        <dbReference type="EMBL" id="KAL2785846.1"/>
    </source>
</evidence>
<evidence type="ECO:0000313" key="8">
    <source>
        <dbReference type="Proteomes" id="UP001610563"/>
    </source>
</evidence>
<reference evidence="7 8" key="1">
    <citation type="submission" date="2024-07" db="EMBL/GenBank/DDBJ databases">
        <title>Section-level genome sequencing and comparative genomics of Aspergillus sections Usti and Cavernicolus.</title>
        <authorList>
            <consortium name="Lawrence Berkeley National Laboratory"/>
            <person name="Nybo J.L."/>
            <person name="Vesth T.C."/>
            <person name="Theobald S."/>
            <person name="Frisvad J.C."/>
            <person name="Larsen T.O."/>
            <person name="Kjaerboelling I."/>
            <person name="Rothschild-Mancinelli K."/>
            <person name="Lyhne E.K."/>
            <person name="Kogle M.E."/>
            <person name="Barry K."/>
            <person name="Clum A."/>
            <person name="Na H."/>
            <person name="Ledsgaard L."/>
            <person name="Lin J."/>
            <person name="Lipzen A."/>
            <person name="Kuo A."/>
            <person name="Riley R."/>
            <person name="Mondo S."/>
            <person name="Labutti K."/>
            <person name="Haridas S."/>
            <person name="Pangalinan J."/>
            <person name="Salamov A.A."/>
            <person name="Simmons B.A."/>
            <person name="Magnuson J.K."/>
            <person name="Chen J."/>
            <person name="Drula E."/>
            <person name="Henrissat B."/>
            <person name="Wiebenga A."/>
            <person name="Lubbers R.J."/>
            <person name="Gomes A.C."/>
            <person name="Makela M.R."/>
            <person name="Stajich J."/>
            <person name="Grigoriev I.V."/>
            <person name="Mortensen U.H."/>
            <person name="De Vries R.P."/>
            <person name="Baker S.E."/>
            <person name="Andersen M.R."/>
        </authorList>
    </citation>
    <scope>NUCLEOTIDE SEQUENCE [LARGE SCALE GENOMIC DNA]</scope>
    <source>
        <strain evidence="7 8">CBS 209.92</strain>
    </source>
</reference>
<keyword evidence="8" id="KW-1185">Reference proteome</keyword>
<evidence type="ECO:0000256" key="1">
    <source>
        <dbReference type="ARBA" id="ARBA00004167"/>
    </source>
</evidence>
<comment type="caution">
    <text evidence="7">The sequence shown here is derived from an EMBL/GenBank/DDBJ whole genome shotgun (WGS) entry which is preliminary data.</text>
</comment>
<evidence type="ECO:0008006" key="9">
    <source>
        <dbReference type="Google" id="ProtNLM"/>
    </source>
</evidence>
<evidence type="ECO:0000256" key="5">
    <source>
        <dbReference type="SAM" id="MobiDB-lite"/>
    </source>
</evidence>
<organism evidence="7 8">
    <name type="scientific">Aspergillus keveii</name>
    <dbReference type="NCBI Taxonomy" id="714993"/>
    <lineage>
        <taxon>Eukaryota</taxon>
        <taxon>Fungi</taxon>
        <taxon>Dikarya</taxon>
        <taxon>Ascomycota</taxon>
        <taxon>Pezizomycotina</taxon>
        <taxon>Eurotiomycetes</taxon>
        <taxon>Eurotiomycetidae</taxon>
        <taxon>Eurotiales</taxon>
        <taxon>Aspergillaceae</taxon>
        <taxon>Aspergillus</taxon>
        <taxon>Aspergillus subgen. Nidulantes</taxon>
    </lineage>
</organism>
<protein>
    <recommendedName>
        <fullName evidence="9">Mid2 domain-containing protein</fullName>
    </recommendedName>
</protein>
<comment type="subcellular location">
    <subcellularLocation>
        <location evidence="1">Membrane</location>
        <topology evidence="1">Single-pass membrane protein</topology>
    </subcellularLocation>
</comment>
<keyword evidence="2 6" id="KW-0812">Transmembrane</keyword>
<dbReference type="Proteomes" id="UP001610563">
    <property type="component" value="Unassembled WGS sequence"/>
</dbReference>
<sequence length="257" mass="27494">MTDFTPEASTLGWALRQNGTCLAHEEDCGETVAPYRVCCPGGSYCPRAYNIACCPSSLNCTEALQARPACANSTWDLYYNGGYFCCEHGTRGYATSFDSNGCGEPEYDLADSETLLSIISPGTLSTDLRSTPTPSLTPITLQPETTSTPTPTPTQFSTPEPEPESSSGPDSGAIAGGVLGGVAGLALIIAVIWFLLRTRRRKHQVPDPVTTVREITHKEYPADMRLESADADRTAYRGTELGGIYQSVAELPGHDGR</sequence>
<dbReference type="PANTHER" id="PTHR15549:SF27">
    <property type="entry name" value="CHITIN-BINDING TYPE-1 DOMAIN-CONTAINING PROTEIN"/>
    <property type="match status" value="1"/>
</dbReference>
<dbReference type="EMBL" id="JBFTWV010000132">
    <property type="protein sequence ID" value="KAL2785846.1"/>
    <property type="molecule type" value="Genomic_DNA"/>
</dbReference>
<evidence type="ECO:0000256" key="4">
    <source>
        <dbReference type="ARBA" id="ARBA00023136"/>
    </source>
</evidence>
<keyword evidence="3 6" id="KW-1133">Transmembrane helix</keyword>
<feature type="region of interest" description="Disordered" evidence="5">
    <location>
        <begin position="123"/>
        <end position="172"/>
    </location>
</feature>
<proteinExistence type="predicted"/>
<accession>A0ABR4FRG4</accession>
<feature type="compositionally biased region" description="Low complexity" evidence="5">
    <location>
        <begin position="123"/>
        <end position="167"/>
    </location>
</feature>
<gene>
    <name evidence="7" type="ORF">BJX66DRAFT_49085</name>
</gene>
<dbReference type="InterPro" id="IPR051694">
    <property type="entry name" value="Immunoregulatory_rcpt-like"/>
</dbReference>
<evidence type="ECO:0000256" key="6">
    <source>
        <dbReference type="SAM" id="Phobius"/>
    </source>
</evidence>
<evidence type="ECO:0000256" key="2">
    <source>
        <dbReference type="ARBA" id="ARBA00022692"/>
    </source>
</evidence>
<keyword evidence="4 6" id="KW-0472">Membrane</keyword>
<feature type="transmembrane region" description="Helical" evidence="6">
    <location>
        <begin position="173"/>
        <end position="196"/>
    </location>
</feature>
<evidence type="ECO:0000256" key="3">
    <source>
        <dbReference type="ARBA" id="ARBA00022989"/>
    </source>
</evidence>